<reference evidence="2 3" key="1">
    <citation type="submission" date="2013-11" db="EMBL/GenBank/DDBJ databases">
        <title>The Damaraland mole rat (Fukomys damarensis) genome and evolution of African mole rats.</title>
        <authorList>
            <person name="Gladyshev V.N."/>
            <person name="Fang X."/>
        </authorList>
    </citation>
    <scope>NUCLEOTIDE SEQUENCE [LARGE SCALE GENOMIC DNA]</scope>
    <source>
        <tissue evidence="2">Liver</tissue>
    </source>
</reference>
<name>A0A091CUR9_FUKDA</name>
<evidence type="ECO:0000256" key="1">
    <source>
        <dbReference type="SAM" id="MobiDB-lite"/>
    </source>
</evidence>
<protein>
    <submittedName>
        <fullName evidence="2">Uncharacterized protein</fullName>
    </submittedName>
</protein>
<dbReference type="EMBL" id="KN124101">
    <property type="protein sequence ID" value="KFO22217.1"/>
    <property type="molecule type" value="Genomic_DNA"/>
</dbReference>
<sequence length="191" mass="21161">MALDMGQKEKTKQSSEWSWCECASGVGEHVDGTEPCFAQRRFLAAGDTQHLQVGTAPPSSLIPTVPWARLSQTDVSPLDCPFPMSRQPQEDKGSLQKNPKPPNADMQLDHRELAATNACSRVRRKLGEEMWKSFQKELNKQHICLLLEKTNLQREKPGTMPAGVPPGTSLPLSVTLKYTVTGYTVQPVQYG</sequence>
<dbReference type="Proteomes" id="UP000028990">
    <property type="component" value="Unassembled WGS sequence"/>
</dbReference>
<feature type="region of interest" description="Disordered" evidence="1">
    <location>
        <begin position="76"/>
        <end position="108"/>
    </location>
</feature>
<accession>A0A091CUR9</accession>
<dbReference type="AlphaFoldDB" id="A0A091CUR9"/>
<gene>
    <name evidence="2" type="ORF">H920_16381</name>
</gene>
<proteinExistence type="predicted"/>
<evidence type="ECO:0000313" key="2">
    <source>
        <dbReference type="EMBL" id="KFO22217.1"/>
    </source>
</evidence>
<keyword evidence="3" id="KW-1185">Reference proteome</keyword>
<evidence type="ECO:0000313" key="3">
    <source>
        <dbReference type="Proteomes" id="UP000028990"/>
    </source>
</evidence>
<organism evidence="2 3">
    <name type="scientific">Fukomys damarensis</name>
    <name type="common">Damaraland mole rat</name>
    <name type="synonym">Cryptomys damarensis</name>
    <dbReference type="NCBI Taxonomy" id="885580"/>
    <lineage>
        <taxon>Eukaryota</taxon>
        <taxon>Metazoa</taxon>
        <taxon>Chordata</taxon>
        <taxon>Craniata</taxon>
        <taxon>Vertebrata</taxon>
        <taxon>Euteleostomi</taxon>
        <taxon>Mammalia</taxon>
        <taxon>Eutheria</taxon>
        <taxon>Euarchontoglires</taxon>
        <taxon>Glires</taxon>
        <taxon>Rodentia</taxon>
        <taxon>Hystricomorpha</taxon>
        <taxon>Bathyergidae</taxon>
        <taxon>Fukomys</taxon>
    </lineage>
</organism>